<feature type="compositionally biased region" description="Basic residues" evidence="1">
    <location>
        <begin position="70"/>
        <end position="83"/>
    </location>
</feature>
<dbReference type="Proteomes" id="UP001150062">
    <property type="component" value="Unassembled WGS sequence"/>
</dbReference>
<protein>
    <recommendedName>
        <fullName evidence="2">CUE domain-containing protein</fullName>
    </recommendedName>
</protein>
<proteinExistence type="predicted"/>
<comment type="caution">
    <text evidence="3">The sequence shown here is derived from an EMBL/GenBank/DDBJ whole genome shotgun (WGS) entry which is preliminary data.</text>
</comment>
<sequence length="556" mass="65384">MNKKKGSNPRNKTKEKNNKNSETNTRSSIAELQKIFPSLSIQTITHEYQKSGHNQKKTIDNLLNQSSRWTMKKKTRKNKKKKNKNFDQYPLKKKIFKKSTNHQTSTTVEINNEHTASTNNKRNMFQKKNPKQSGVKYPKKEITKKSNKSKPKTKNDHKLDKMSKKRNKSFANKNQISKPTKKKTLKFNESNVSMAQMLRKNTAPKKKYTKSKSKKNQKKVHHKQNKKENRQNSQKLKATNFDLAHSIKNCSTEEEILGIIKKDHFKEKKHMDINSIIQNQLNIKRPRDLKQSNSSVINAEDLENQIISNQQNSYKDSFHNNQNHLYLGNEYENDNPNYDEEEDFYSGEEDEDDDIKQKEGYLKQNNNLNYLGNQKKKINSIPKENKSRNVFSNNYFSHQSNENPELGKSKNLMNQFPFGLNQKNNLSFVNNNNNFQNNTHYQPQTQTHTQTQNVKFNNYWRSQQQMLSGNKSSNQNNRNFDNTFFNNSPINSYFTQNRFQSTFQPNNLFSNRHTGNNTRRAQNNQFFARNSLLNPYLGNKKFGNSYGFNNSETSYN</sequence>
<feature type="region of interest" description="Disordered" evidence="1">
    <location>
        <begin position="1"/>
        <end position="31"/>
    </location>
</feature>
<feature type="compositionally biased region" description="Basic residues" evidence="1">
    <location>
        <begin position="1"/>
        <end position="11"/>
    </location>
</feature>
<evidence type="ECO:0000313" key="3">
    <source>
        <dbReference type="EMBL" id="KAJ6241942.1"/>
    </source>
</evidence>
<dbReference type="PROSITE" id="PS51140">
    <property type="entry name" value="CUE"/>
    <property type="match status" value="1"/>
</dbReference>
<evidence type="ECO:0000256" key="1">
    <source>
        <dbReference type="SAM" id="MobiDB-lite"/>
    </source>
</evidence>
<feature type="compositionally biased region" description="Polar residues" evidence="1">
    <location>
        <begin position="101"/>
        <end position="123"/>
    </location>
</feature>
<accession>A0ABQ8YBG7</accession>
<feature type="compositionally biased region" description="Acidic residues" evidence="1">
    <location>
        <begin position="331"/>
        <end position="353"/>
    </location>
</feature>
<feature type="compositionally biased region" description="Basic and acidic residues" evidence="1">
    <location>
        <begin position="153"/>
        <end position="162"/>
    </location>
</feature>
<feature type="region of interest" description="Disordered" evidence="1">
    <location>
        <begin position="48"/>
        <end position="237"/>
    </location>
</feature>
<evidence type="ECO:0000313" key="4">
    <source>
        <dbReference type="Proteomes" id="UP001150062"/>
    </source>
</evidence>
<evidence type="ECO:0000259" key="2">
    <source>
        <dbReference type="PROSITE" id="PS51140"/>
    </source>
</evidence>
<dbReference type="EMBL" id="JAOAOG010000185">
    <property type="protein sequence ID" value="KAJ6241942.1"/>
    <property type="molecule type" value="Genomic_DNA"/>
</dbReference>
<reference evidence="3" key="1">
    <citation type="submission" date="2022-08" db="EMBL/GenBank/DDBJ databases">
        <title>Novel sulfate-reducing endosymbionts in the free-living metamonad Anaeramoeba.</title>
        <authorList>
            <person name="Jerlstrom-Hultqvist J."/>
            <person name="Cepicka I."/>
            <person name="Gallot-Lavallee L."/>
            <person name="Salas-Leiva D."/>
            <person name="Curtis B.A."/>
            <person name="Zahonova K."/>
            <person name="Pipaliya S."/>
            <person name="Dacks J."/>
            <person name="Roger A.J."/>
        </authorList>
    </citation>
    <scope>NUCLEOTIDE SEQUENCE</scope>
    <source>
        <strain evidence="3">Schooner1</strain>
    </source>
</reference>
<feature type="compositionally biased region" description="Polar residues" evidence="1">
    <location>
        <begin position="169"/>
        <end position="178"/>
    </location>
</feature>
<feature type="region of interest" description="Disordered" evidence="1">
    <location>
        <begin position="330"/>
        <end position="353"/>
    </location>
</feature>
<feature type="domain" description="CUE" evidence="2">
    <location>
        <begin position="24"/>
        <end position="67"/>
    </location>
</feature>
<keyword evidence="4" id="KW-1185">Reference proteome</keyword>
<feature type="compositionally biased region" description="Basic residues" evidence="1">
    <location>
        <begin position="202"/>
        <end position="225"/>
    </location>
</feature>
<name>A0ABQ8YBG7_9EUKA</name>
<organism evidence="3 4">
    <name type="scientific">Anaeramoeba flamelloides</name>
    <dbReference type="NCBI Taxonomy" id="1746091"/>
    <lineage>
        <taxon>Eukaryota</taxon>
        <taxon>Metamonada</taxon>
        <taxon>Anaeramoebidae</taxon>
        <taxon>Anaeramoeba</taxon>
    </lineage>
</organism>
<feature type="compositionally biased region" description="Basic residues" evidence="1">
    <location>
        <begin position="91"/>
        <end position="100"/>
    </location>
</feature>
<gene>
    <name evidence="3" type="ORF">M0813_23085</name>
</gene>
<dbReference type="InterPro" id="IPR003892">
    <property type="entry name" value="CUE"/>
</dbReference>